<dbReference type="CDD" id="cd09909">
    <property type="entry name" value="HIV-1-like_HR1-HR2"/>
    <property type="match status" value="1"/>
</dbReference>
<feature type="disulfide bond" evidence="32">
    <location>
        <begin position="214"/>
        <end position="243"/>
    </location>
</feature>
<keyword evidence="19 32" id="KW-1043">Host membrane</keyword>
<evidence type="ECO:0000256" key="14">
    <source>
        <dbReference type="ARBA" id="ARBA00022692"/>
    </source>
</evidence>
<evidence type="ECO:0000256" key="13">
    <source>
        <dbReference type="ARBA" id="ARBA00022685"/>
    </source>
</evidence>
<keyword evidence="29 32" id="KW-0899">Viral immunoevasion</keyword>
<dbReference type="GO" id="GO:1903908">
    <property type="term" value="P:positive regulation of plasma membrane raft polarization"/>
    <property type="evidence" value="ECO:0007669"/>
    <property type="project" value="UniProtKB-UniRule"/>
</dbReference>
<feature type="region of interest" description="CD4-binding loop" evidence="32">
    <location>
        <begin position="358"/>
        <end position="368"/>
    </location>
</feature>
<dbReference type="GO" id="GO:0055036">
    <property type="term" value="C:virion membrane"/>
    <property type="evidence" value="ECO:0007669"/>
    <property type="project" value="UniProtKB-SubCell"/>
</dbReference>
<comment type="domain">
    <text evidence="32">The membrane proximal external region (MPER) present in gp41 is a tryptophan-rich region recognized by the antibodies 2F5, Z13, and 4E10. MPER seems to play a role in fusion.</text>
</comment>
<keyword evidence="8 32" id="KW-1170">Fusion of virus membrane with host endosomal membrane</keyword>
<comment type="domain">
    <text evidence="32">The CD4-binding region is targeted by the antibody b12.</text>
</comment>
<feature type="site" description="Cleavage; by host furin" evidence="32">
    <location>
        <begin position="510"/>
        <end position="511"/>
    </location>
</feature>
<evidence type="ECO:0000256" key="2">
    <source>
        <dbReference type="ARBA" id="ARBA00004433"/>
    </source>
</evidence>
<dbReference type="Gene3D" id="2.170.40.20">
    <property type="entry name" value="Human immunodeficiency virus 1, Gp160, envelope glycoprotein"/>
    <property type="match status" value="2"/>
</dbReference>
<dbReference type="Pfam" id="PF00517">
    <property type="entry name" value="GP41"/>
    <property type="match status" value="1"/>
</dbReference>
<dbReference type="EMBL" id="HQ596127">
    <property type="protein sequence ID" value="AEE40719.1"/>
    <property type="molecule type" value="Genomic_RNA"/>
</dbReference>
<feature type="transmembrane region" description="Helical" evidence="33">
    <location>
        <begin position="678"/>
        <end position="705"/>
    </location>
</feature>
<comment type="domain">
    <text evidence="32 33">The 17 amino acids long immunosuppressive region is present in many retroviral envelope proteins. Synthetic peptides derived from this relatively conserved sequence inhibit immune function in vitro and in vivo.</text>
</comment>
<dbReference type="InterPro" id="IPR037527">
    <property type="entry name" value="Gp160"/>
</dbReference>
<dbReference type="Pfam" id="PF00516">
    <property type="entry name" value="GP120"/>
    <property type="match status" value="2"/>
</dbReference>
<dbReference type="InterPro" id="IPR000328">
    <property type="entry name" value="GP41-like"/>
</dbReference>
<keyword evidence="17 32" id="KW-1161">Viral attachment to host cell</keyword>
<comment type="subcellular location">
    <molecule>Surface protein gp120</molecule>
    <subcellularLocation>
        <location evidence="32">Virion membrane</location>
        <topology evidence="32">Peripheral membrane protein</topology>
    </subcellularLocation>
    <subcellularLocation>
        <location evidence="32">Host cell membrane</location>
        <topology evidence="32">Peripheral membrane protein</topology>
    </subcellularLocation>
    <subcellularLocation>
        <location evidence="32">Host endosome membrane</location>
        <topology evidence="32">Single-pass type I membrane protein</topology>
    </subcellularLocation>
    <text evidence="32">The surface protein is not anchored to the viral envelope, but associates with the extravirion surface through its binding to TM. It is probably concentrated at the site of budding and incorporated into the virions possibly by contacts between the cytoplasmic tail of Env and the N-terminus of Gag.</text>
</comment>
<feature type="chain" id="PRO_5023566197" description="Transmembrane protein gp41" evidence="32">
    <location>
        <begin position="511"/>
        <end position="863"/>
    </location>
</feature>
<evidence type="ECO:0000256" key="24">
    <source>
        <dbReference type="ARBA" id="ARBA00023054"/>
    </source>
</evidence>
<comment type="subunit">
    <text evidence="32">The mature envelope protein (Env) consists of a homotrimer of non-covalently associated gp120-gp41 heterodimers. The resulting complex protrudes from the virus surface as a spike. There seems to be as few as 10 spikes on the average virion. Surface protein gp120 interacts with host CD4, CCR5 and CXCR4. Gp120 also interacts with the C-type lectins CD209/DC-SIGN and CLEC4M/DC-SIGNR (collectively referred to as DC-SIGN(R)). Gp120 and gp41 interact with GalCer. Gp120 interacts with host ITGA4/ITGB7 complex; on CD4+ T-cells, this interaction results in rapid activation of integrin ITGAL/LFA-1, which facilitates efficient cell-to-cell spreading of HIV-1. Gp120 interacts with cell-associated heparan sulfate; this interaction increases virus infectivity on permissive cells and may be involved in infection of CD4- cells.</text>
</comment>
<evidence type="ECO:0000256" key="33">
    <source>
        <dbReference type="RuleBase" id="RU363095"/>
    </source>
</evidence>
<evidence type="ECO:0000256" key="22">
    <source>
        <dbReference type="ARBA" id="ARBA00022989"/>
    </source>
</evidence>
<dbReference type="GO" id="GO:0039654">
    <property type="term" value="P:fusion of virus membrane with host endosome membrane"/>
    <property type="evidence" value="ECO:0007669"/>
    <property type="project" value="UniProtKB-UniRule"/>
</dbReference>
<dbReference type="SUPFAM" id="SSF58069">
    <property type="entry name" value="Virus ectodomain"/>
    <property type="match status" value="1"/>
</dbReference>
<comment type="caution">
    <text evidence="32 33">Lacks conserved residue(s) required for the propagation of feature annotation.</text>
</comment>
<comment type="function">
    <text evidence="32">Surface protein gp120: Attaches the virus to the host lymphoid cell by binding to the primary receptor CD4. This interaction induces a structural rearrangement creating a high affinity binding site for a chemokine coreceptor like CXCR4 and/or CCR5. Acts as a ligand for CD209/DC-SIGN and CLEC4M/DC-SIGNR, which are respectively found on dendritic cells (DCs), and on endothelial cells of liver sinusoids and lymph node sinuses. These interactions allow capture of viral particles at mucosal surfaces by these cells and subsequent transmission to permissive cells. HIV subverts the migration properties of dendritic cells to gain access to CD4+ T-cells in lymph nodes. Virus transmission to permissive T-cells occurs either in trans (without DCs infection, through viral capture and transmission), or in cis (following DCs productive infection, through the usual CD4-gp120 interaction), thereby inducing a robust infection. In trans infection, bound virions remain infectious over days and it is proposed that they are not degraded, but protected in non-lysosomal acidic organelles within the DCs close to the cell membrane thus contributing to the viral infectious potential during DCs' migration from the periphery to the lymphoid tissues. On arrival at lymphoid tissues, intact virions recycle back to DCs' cell surface allowing virus transmission to CD4+ T-cells.</text>
</comment>
<evidence type="ECO:0000256" key="6">
    <source>
        <dbReference type="ARBA" id="ARBA00004650"/>
    </source>
</evidence>
<feature type="disulfide bond" evidence="32">
    <location>
        <begin position="53"/>
        <end position="73"/>
    </location>
</feature>
<keyword evidence="21 32" id="KW-1164">Virus endocytosis by host</keyword>
<keyword evidence="28 32" id="KW-0325">Glycoprotein</keyword>
<evidence type="ECO:0000256" key="27">
    <source>
        <dbReference type="ARBA" id="ARBA00023157"/>
    </source>
</evidence>
<evidence type="ECO:0000256" key="12">
    <source>
        <dbReference type="ARBA" id="ARBA00022595"/>
    </source>
</evidence>
<comment type="miscellaneous">
    <text evidence="32">Inhibitors targeting HIV-1 viral envelope proteins are used as antiretroviral drugs. Attachment of virions to the cell surface via non-specific interactions and CD4 binding can be blocked by inhibitors that include cyanovirin-N, cyclotriazadisulfonamide analogs, PRO 2000, TNX 355 and PRO 542. In addition, BMS 806 can block CD4-induced conformational changes. Env interactions with the coreceptor molecules can be targeted by CCR5 antagonists including SCH-D, maraviroc (UK 427857) and aplaviroc (GW 873140), and the CXCR4 antagonist AMD 070. Fusion of viral and cellular membranes can be inhibited by peptides such as enfuvirtide and tifuvirtide (T 1249). Resistance to inhibitors associated with mutations in Env are observed. Most of the time, single mutations confer only a modest reduction in drug susceptibility. Combination of several mutations is usually required to develop a high-level drug resistance.</text>
</comment>
<feature type="domain" description="Human immunodeficiency virus 1 envelope glycoprotein Gp120" evidence="35">
    <location>
        <begin position="33"/>
        <end position="138"/>
    </location>
</feature>
<dbReference type="GO" id="GO:1903911">
    <property type="term" value="P:positive regulation of receptor clustering"/>
    <property type="evidence" value="ECO:0007669"/>
    <property type="project" value="UniProtKB-UniRule"/>
</dbReference>
<evidence type="ECO:0000256" key="21">
    <source>
        <dbReference type="ARBA" id="ARBA00022890"/>
    </source>
</evidence>
<evidence type="ECO:0000256" key="16">
    <source>
        <dbReference type="ARBA" id="ARBA00022729"/>
    </source>
</evidence>
<feature type="compositionally biased region" description="Basic and acidic residues" evidence="34">
    <location>
        <begin position="726"/>
        <end position="738"/>
    </location>
</feature>
<dbReference type="HAMAP" id="MF_04083">
    <property type="entry name" value="HIV_ENV"/>
    <property type="match status" value="1"/>
</dbReference>
<organismHost>
    <name type="scientific">Homo sapiens</name>
    <name type="common">Human</name>
    <dbReference type="NCBI Taxonomy" id="9606"/>
</organismHost>
<feature type="disulfide bond" evidence="32">
    <location>
        <begin position="224"/>
        <end position="235"/>
    </location>
</feature>
<comment type="domain">
    <text evidence="32">Some of the most genetically diverse regions of the viral genome are present in Env. They are called variable regions 1 through 5 (V1 through V5). Coreceptor usage of gp120 is determined mainly by the primary structure of the third variable region (V3) in the outer domain of gp120. The sequence of V3 determines which coreceptor, CCR5 and/or CXCR4 (corresponding to R5/macrophage, X4/T cell and R5X4/T cell and macrophage tropism), is used to trigger the fusion potential of the Env complex, and hence which cells the virus can infect. Binding to CCR5 involves a region adjacent in addition to V3.</text>
</comment>
<comment type="domain">
    <text evidence="32">The YXXL motif is involved in determining the exact site of viral release at the surface of infected mononuclear cells and promotes endocytosis. YXXL and di-leucine endocytosis motifs interact directly or indirectly with the clathrin adapter complexes, opperate independently, and their activities are not additive.</text>
</comment>
<evidence type="ECO:0000256" key="31">
    <source>
        <dbReference type="ARBA" id="ARBA00023296"/>
    </source>
</evidence>
<gene>
    <name evidence="32 37" type="primary">env</name>
</gene>
<keyword evidence="13 32" id="KW-0165">Cleavage on pair of basic residues</keyword>
<feature type="coiled-coil region" evidence="32">
    <location>
        <begin position="633"/>
        <end position="667"/>
    </location>
</feature>
<evidence type="ECO:0000256" key="30">
    <source>
        <dbReference type="ARBA" id="ARBA00023288"/>
    </source>
</evidence>
<comment type="miscellaneous">
    <text evidence="32">HIV-1 lineages are divided in three main groups, M (for Major), O (for Outlier), and N (for New, or Non-M, Non-O). The vast majority of strains found worldwide belong to the group M. Group O seems to be endemic to and largely confined to Cameroon and neighboring countries in West Central Africa, where these viruses represent a small minority of HIV-1 strains. The group N is represented by a limited number of isolates from Cameroonian persons. The group M is further subdivided in 9 clades or subtypes (A to D, F to H, J and K).</text>
</comment>
<comment type="function">
    <text evidence="32">Envelope glycoprotein gp160: Oligomerizes in the host endoplasmic reticulum into predominantly trimers. In a second time, gp160 transits in the host Golgi, where glycosylation is completed. The precursor is then proteolytically cleaved in the trans-Golgi and thereby activated by cellular furin or furin-like proteases to produce gp120 and gp41.</text>
</comment>
<keyword evidence="16 32" id="KW-0732">Signal</keyword>
<evidence type="ECO:0000256" key="29">
    <source>
        <dbReference type="ARBA" id="ARBA00023280"/>
    </source>
</evidence>
<reference evidence="37" key="2">
    <citation type="journal article" date="2011" name="J. Virol.">
        <title>Origin and evolution of HIV-1 in breast milk determined by single-genome amplification and sequencing.</title>
        <authorList>
            <consortium name="Center for HIV/AIDS Vaccine Immunology A0167854"/>
            <person name="Salazar-Gonzalez J.F."/>
            <person name="Salazar M.G."/>
            <person name="Learn G.H."/>
            <person name="Fouda G.G."/>
            <person name="Kang H.H."/>
            <person name="Mahlokozera T."/>
            <person name="Wilks A.B."/>
            <person name="Lovingood R.V."/>
            <person name="Stacey A."/>
            <person name="Kalilani L."/>
            <person name="Meshnick S.R."/>
            <person name="Borrow P."/>
            <person name="Montefiori D.C."/>
            <person name="Denny T.N."/>
            <person name="Letvin N.L."/>
            <person name="Shaw G.M."/>
            <person name="Hahn B.H."/>
            <person name="Permar S.R."/>
        </authorList>
    </citation>
    <scope>NUCLEOTIDE SEQUENCE</scope>
    <source>
        <strain evidence="37">4403wk12D2</strain>
    </source>
</reference>
<keyword evidence="31 32" id="KW-1160">Virus entry into host cell</keyword>
<evidence type="ECO:0000259" key="36">
    <source>
        <dbReference type="Pfam" id="PF00517"/>
    </source>
</evidence>
<comment type="PTM">
    <text evidence="32">Specific enzymatic cleavages in vivo yield mature proteins. Envelope glycoproteins are synthesized as a inactive precursor that is heavily N-glycosylated and processed likely by host cell furin in the Golgi to yield the mature SU and TM proteins. The cleavage site between SU and TM requires the minimal sequence [KR]-X-[KR]-R. About 2 of the 9 disulfide bonds of gp41 are reduced by P4HB/PDI, following binding to CD4 receptor.</text>
</comment>
<evidence type="ECO:0000256" key="18">
    <source>
        <dbReference type="ARBA" id="ARBA00022844"/>
    </source>
</evidence>
<evidence type="ECO:0000256" key="8">
    <source>
        <dbReference type="ARBA" id="ARBA00022510"/>
    </source>
</evidence>
<evidence type="ECO:0000256" key="20">
    <source>
        <dbReference type="ARBA" id="ARBA00022879"/>
    </source>
</evidence>
<dbReference type="GO" id="GO:0044175">
    <property type="term" value="C:host cell endosome membrane"/>
    <property type="evidence" value="ECO:0007669"/>
    <property type="project" value="UniProtKB-SubCell"/>
</dbReference>
<evidence type="ECO:0000259" key="35">
    <source>
        <dbReference type="Pfam" id="PF00516"/>
    </source>
</evidence>
<dbReference type="FunFam" id="2.170.40.20:FF:000002">
    <property type="entry name" value="Envelope glycoprotein gp160"/>
    <property type="match status" value="1"/>
</dbReference>
<dbReference type="Gene3D" id="1.10.287.210">
    <property type="match status" value="1"/>
</dbReference>
<feature type="domain" description="Retroviral envelope protein GP41-like" evidence="36">
    <location>
        <begin position="529"/>
        <end position="720"/>
    </location>
</feature>
<feature type="short sequence motif" description="YXXL motif; contains endocytosis signal" evidence="32">
    <location>
        <begin position="712"/>
        <end position="715"/>
    </location>
</feature>
<name>F5B1P4_HV1</name>
<proteinExistence type="inferred from homology"/>
<evidence type="ECO:0000256" key="34">
    <source>
        <dbReference type="SAM" id="MobiDB-lite"/>
    </source>
</evidence>
<dbReference type="FunFam" id="2.170.40.20:FF:000003">
    <property type="entry name" value="Envelope glycoprotein gp160"/>
    <property type="match status" value="1"/>
</dbReference>
<feature type="disulfide bond" evidence="32">
    <location>
        <begin position="597"/>
        <end position="603"/>
    </location>
</feature>
<dbReference type="GO" id="GO:0019031">
    <property type="term" value="C:viral envelope"/>
    <property type="evidence" value="ECO:0007669"/>
    <property type="project" value="UniProtKB-KW"/>
</dbReference>
<dbReference type="SUPFAM" id="SSF56502">
    <property type="entry name" value="gp120 core"/>
    <property type="match status" value="2"/>
</dbReference>
<keyword evidence="30 32" id="KW-0449">Lipoprotein</keyword>
<keyword evidence="24 32" id="KW-0175">Coiled coil</keyword>
<evidence type="ECO:0000256" key="28">
    <source>
        <dbReference type="ARBA" id="ARBA00023180"/>
    </source>
</evidence>
<feature type="chain" id="PRO_5023566199" description="Envelope glycoprotein gp160" evidence="32">
    <location>
        <begin position="32"/>
        <end position="863"/>
    </location>
</feature>
<dbReference type="GO" id="GO:0052031">
    <property type="term" value="P:symbiont-mediated perturbation of host defense response"/>
    <property type="evidence" value="ECO:0007669"/>
    <property type="project" value="UniProtKB-UniRule"/>
</dbReference>
<keyword evidence="18 32" id="KW-0946">Virion</keyword>
<evidence type="ECO:0000256" key="7">
    <source>
        <dbReference type="ARBA" id="ARBA00022506"/>
    </source>
</evidence>
<dbReference type="GO" id="GO:0019082">
    <property type="term" value="P:viral protein processing"/>
    <property type="evidence" value="ECO:0007669"/>
    <property type="project" value="UniProtKB-UniRule"/>
</dbReference>
<comment type="function">
    <text evidence="32">Transmembrane protein gp41: Acts as a class I viral fusion protein. Under the current model, the protein has at least 3 conformational states: pre-fusion native state, pre-hairpin intermediate state, and post-fusion hairpin state. During fusion of viral and target intracellular membranes, the coiled coil regions (heptad repeats) assume a trimer-of-hairpins structure, positioning the fusion peptide in close proximity to the C-terminal region of the ectodomain. The formation of this structure appears to drive apposition and subsequent fusion of viral and target cell membranes. Complete fusion occurs in host cell endosomes and is dynamin-dependent, however some lipid transfer might occur at the plasma membrane. The virus undergoes clathrin-dependent internalization long before endosomal fusion, thus minimizing the surface exposure of conserved viral epitopes during fusion and reducing the efficacy of inhibitors targeting these epitopes. Membranes fusion leads to delivery of the nucleocapsid into the cytoplasm.</text>
</comment>
<reference evidence="37" key="1">
    <citation type="submission" date="2010-11" db="EMBL/GenBank/DDBJ databases">
        <authorList>
            <person name="Salazar-Gonzalez J."/>
            <person name="Salazar M."/>
            <person name="Learn G."/>
            <person name="Fouda G."/>
            <person name="Kang H."/>
            <person name="Mahlokozera T."/>
            <person name="Wilk A."/>
            <person name="Lovingood R."/>
            <person name="Stacey A."/>
            <person name="Kalilani L."/>
            <person name="Meshnick S."/>
            <person name="Borrow P."/>
            <person name="Montefiori D."/>
            <person name="Denny T."/>
            <person name="Letvin N."/>
            <person name="Shaw G."/>
            <person name="Hahn B."/>
            <person name="Permar S."/>
        </authorList>
    </citation>
    <scope>NUCLEOTIDE SEQUENCE</scope>
    <source>
        <strain evidence="37">4403wk12D2</strain>
    </source>
</reference>
<keyword evidence="20 32" id="KW-0261">Viral envelope protein</keyword>
<feature type="region of interest" description="Disordered" evidence="34">
    <location>
        <begin position="719"/>
        <end position="738"/>
    </location>
</feature>
<dbReference type="GO" id="GO:0019062">
    <property type="term" value="P:virion attachment to host cell"/>
    <property type="evidence" value="ECO:0007669"/>
    <property type="project" value="UniProtKB-UniRule"/>
</dbReference>
<evidence type="ECO:0000256" key="4">
    <source>
        <dbReference type="ARBA" id="ARBA00004563"/>
    </source>
</evidence>
<feature type="short sequence motif" description="Di-leucine internalization motif" evidence="32">
    <location>
        <begin position="862"/>
        <end position="863"/>
    </location>
</feature>
<keyword evidence="11 32" id="KW-0945">Host-virus interaction</keyword>
<dbReference type="FunFam" id="1.10.287.210:FF:000001">
    <property type="entry name" value="Envelope glycoprotein gp160"/>
    <property type="match status" value="1"/>
</dbReference>
<keyword evidence="26 32" id="KW-0564">Palmitate</keyword>
<keyword evidence="22 32" id="KW-1133">Transmembrane helix</keyword>
<evidence type="ECO:0000256" key="32">
    <source>
        <dbReference type="HAMAP-Rule" id="MF_04083"/>
    </source>
</evidence>
<evidence type="ECO:0000256" key="17">
    <source>
        <dbReference type="ARBA" id="ARBA00022804"/>
    </source>
</evidence>
<keyword evidence="23 32" id="KW-1039">Host endosome</keyword>
<feature type="chain" id="PRO_5023566198" description="Surface protein gp120" evidence="32">
    <location>
        <begin position="32"/>
        <end position="510"/>
    </location>
</feature>
<evidence type="ECO:0000256" key="11">
    <source>
        <dbReference type="ARBA" id="ARBA00022581"/>
    </source>
</evidence>
<dbReference type="InterPro" id="IPR000777">
    <property type="entry name" value="HIV1_Gp120"/>
</dbReference>
<dbReference type="InterPro" id="IPR036377">
    <property type="entry name" value="Gp120_core_sf"/>
</dbReference>
<dbReference type="Gene3D" id="1.20.5.490">
    <property type="entry name" value="Single helix bin"/>
    <property type="match status" value="1"/>
</dbReference>
<evidence type="ECO:0000256" key="23">
    <source>
        <dbReference type="ARBA" id="ARBA00023046"/>
    </source>
</evidence>
<evidence type="ECO:0000313" key="37">
    <source>
        <dbReference type="EMBL" id="AEE40719.1"/>
    </source>
</evidence>
<organism evidence="37">
    <name type="scientific">Human immunodeficiency virus type 1</name>
    <name type="common">HIV-1</name>
    <dbReference type="NCBI Taxonomy" id="11676"/>
    <lineage>
        <taxon>Viruses</taxon>
        <taxon>Riboviria</taxon>
        <taxon>Pararnavirae</taxon>
        <taxon>Artverviricota</taxon>
        <taxon>Revtraviricetes</taxon>
        <taxon>Ortervirales</taxon>
        <taxon>Retroviridae</taxon>
        <taxon>Orthoretrovirinae</taxon>
        <taxon>Lentivirus</taxon>
        <taxon>Lentivirus humimdef1</taxon>
    </lineage>
</organism>
<comment type="similarity">
    <text evidence="32">Belongs to the HIV-1 env protein family.</text>
</comment>
<evidence type="ECO:0000256" key="9">
    <source>
        <dbReference type="ARBA" id="ARBA00022511"/>
    </source>
</evidence>
<dbReference type="GO" id="GO:0020002">
    <property type="term" value="C:host cell plasma membrane"/>
    <property type="evidence" value="ECO:0007669"/>
    <property type="project" value="UniProtKB-SubCell"/>
</dbReference>
<feature type="region of interest" description="Immunosuppression" evidence="32">
    <location>
        <begin position="573"/>
        <end position="591"/>
    </location>
</feature>
<comment type="subcellular location">
    <subcellularLocation>
        <location evidence="3">Host cell membrane</location>
        <topology evidence="3">Peripheral membrane protein</topology>
    </subcellularLocation>
    <subcellularLocation>
        <location evidence="1">Host cell membrane</location>
        <topology evidence="1">Single-pass type I membrane protein</topology>
    </subcellularLocation>
    <subcellularLocation>
        <location evidence="2">Host endosome membrane</location>
        <topology evidence="2">Peripheral membrane protein</topology>
    </subcellularLocation>
    <subcellularLocation>
        <location evidence="5">Host endosome membrane</location>
        <topology evidence="5">Single-pass type I membrane protein</topology>
    </subcellularLocation>
    <subcellularLocation>
        <location evidence="6">Virion membrane</location>
        <topology evidence="6">Peripheral membrane protein</topology>
    </subcellularLocation>
    <subcellularLocation>
        <location evidence="4">Virion membrane</location>
        <topology evidence="4">Single-pass type I membrane protein</topology>
    </subcellularLocation>
</comment>
<keyword evidence="14 32" id="KW-0812">Transmembrane</keyword>
<dbReference type="GO" id="GO:0075512">
    <property type="term" value="P:clathrin-dependent endocytosis of virus by host cell"/>
    <property type="evidence" value="ECO:0007669"/>
    <property type="project" value="UniProtKB-UniRule"/>
</dbReference>
<evidence type="ECO:0000256" key="25">
    <source>
        <dbReference type="ARBA" id="ARBA00023136"/>
    </source>
</evidence>
<evidence type="ECO:0000256" key="5">
    <source>
        <dbReference type="ARBA" id="ARBA00004578"/>
    </source>
</evidence>
<feature type="region of interest" description="Fusion peptide" evidence="32">
    <location>
        <begin position="511"/>
        <end position="531"/>
    </location>
</feature>
<evidence type="ECO:0000256" key="15">
    <source>
        <dbReference type="ARBA" id="ARBA00022703"/>
    </source>
</evidence>
<keyword evidence="15 32" id="KW-0053">Apoptosis</keyword>
<keyword evidence="12 32" id="KW-1162">Viral penetration into host cytoplasm</keyword>
<feature type="lipid moiety-binding region" description="S-palmitoyl cysteine; by host" evidence="32">
    <location>
        <position position="764"/>
    </location>
</feature>
<evidence type="ECO:0000256" key="10">
    <source>
        <dbReference type="ARBA" id="ARBA00022570"/>
    </source>
</evidence>
<keyword evidence="25 32" id="KW-0472">Membrane</keyword>
<sequence length="863" mass="97547">MRVRGMWRNWQPLWIWGILGFWMVLTCSVLGNLWVTVYYGVPVWKEAKTTLFCASDAKAYEREMHNVWATHACVPTDPNPQELVLENVTENFNMWKNDMVDQMHEDIISLWDQSLKPCVKLTPLCVTLDCKNSTENITDSGNVKDNGERKNCSFNITTEIKDKKQNVYALFYKLDIVPLHEDNSSYYRLINCNTSAITQACPKVSFDPIPIHYCAPAGYAILKCNNKTFNGTGPCHNVSTVQCTHGIKPVVSTQLLLNGSLAEEEIIIRSKDLTDNAKIIIVHLNSPVEINCTRPGNNTRKSIRIGPGQTFYAPNGIIGNIRKAHCTIREKQWNDTLIKVGEKLAEIFPNKIINFSSSSGGDLEITTHSFTCGGEFFYCDTSGLFNGTYNPNDTTSNSSSLNNITLNNITLTLPCKIKQVINMWQGVGKAIYAPPIAGNITCRSNITGLLLLRDGGNTNTNNTEEIFRPGGGDMRDNWRSELYKYKVVEIKPLGVAPTKAKRRVVEREKRAVGIGAVLLGFLGAAGSTMGAASITLTVQARQLLSGIVQQQSNLLRAIEAQQHMLQLTVWGIKQLQARVLAIERYLKDQQLLGIWGCSGKLICTTSVPWNDSWSHNKSLQDIWDNMTWMQWDKEINNYTSTIYRLLEESQNQQEKNEQDLLALDSWQNLWSWFSISKWLWYIKIFIMIVGGLIGLRIIFAVLSIVNRVRQGYSPLSFQTLTPSPRGPDRLGRIEEEGGEQDRDRSIRLVSGFLALAWDDLRNLCLFLYHRLRDFLLVIARTVEILGRSSLRGLQRGWEALKYLGNLVQYWGSEIKRSAISIFDTIAIAVAEGTDRIIEIIQRIYRAICNIPVRIRQGFEAALL</sequence>
<comment type="PTM">
    <text evidence="32">Palmitoylation of the transmembrane protein and of Env polyprotein (prior to its proteolytic cleavage) is essential for their association with host cell membrane lipid rafts. Palmitoylation is therefore required for envelope trafficking to classical lipid rafts, but not for viral replication.</text>
</comment>
<evidence type="ECO:0000256" key="1">
    <source>
        <dbReference type="ARBA" id="ARBA00004402"/>
    </source>
</evidence>
<keyword evidence="27 32" id="KW-1015">Disulfide bond</keyword>
<comment type="subcellular location">
    <molecule>Transmembrane protein gp41</molecule>
    <subcellularLocation>
        <location evidence="32">Virion membrane</location>
        <topology evidence="32">Single-pass type I membrane protein</topology>
    </subcellularLocation>
    <subcellularLocation>
        <location evidence="32">Host cell membrane</location>
        <topology evidence="32">Single-pass type I membrane protein</topology>
    </subcellularLocation>
    <subcellularLocation>
        <location evidence="32">Host endosome membrane</location>
        <topology evidence="32">Single-pass type I membrane protein</topology>
    </subcellularLocation>
    <text evidence="32">It is probably concentrated at the site of budding and incorporated into the virions possibly by contacts between the cytoplasmic tail of Env and the N-terminus of Gag.</text>
</comment>
<keyword evidence="9 32" id="KW-1032">Host cell membrane</keyword>
<evidence type="ECO:0000256" key="19">
    <source>
        <dbReference type="ARBA" id="ARBA00022870"/>
    </source>
</evidence>
<protein>
    <recommendedName>
        <fullName evidence="32">Envelope glycoprotein gp160</fullName>
    </recommendedName>
    <alternativeName>
        <fullName evidence="32">Env polyprotein</fullName>
    </alternativeName>
    <component>
        <recommendedName>
            <fullName evidence="32">Surface protein gp120</fullName>
            <shortName evidence="32">SU</shortName>
        </recommendedName>
        <alternativeName>
            <fullName evidence="32">Glycoprotein 120</fullName>
            <shortName evidence="32">gp120</shortName>
        </alternativeName>
    </component>
    <component>
        <recommendedName>
            <fullName evidence="32">Transmembrane protein gp41</fullName>
            <shortName evidence="32">TM</shortName>
        </recommendedName>
        <alternativeName>
            <fullName evidence="32">Glycoprotein 41</fullName>
            <shortName evidence="32">gp41</shortName>
        </alternativeName>
    </component>
</protein>
<feature type="topological domain" description="Cytoplasmic" evidence="32">
    <location>
        <begin position="706"/>
        <end position="863"/>
    </location>
</feature>
<dbReference type="GO" id="GO:0005198">
    <property type="term" value="F:structural molecule activity"/>
    <property type="evidence" value="ECO:0007669"/>
    <property type="project" value="UniProtKB-UniRule"/>
</dbReference>
<comment type="PTM">
    <text evidence="32">Highly glycosylated by host. The high number of glycan on the protein is reffered to as 'glycan shield' because it contributes to hide protein sequence from adaptive immune system.</text>
</comment>
<dbReference type="GO" id="GO:0019064">
    <property type="term" value="P:fusion of virus membrane with host plasma membrane"/>
    <property type="evidence" value="ECO:0007669"/>
    <property type="project" value="UniProtKB-UniRule"/>
</dbReference>
<dbReference type="GO" id="GO:0016020">
    <property type="term" value="C:membrane"/>
    <property type="evidence" value="ECO:0007669"/>
    <property type="project" value="UniProtKB-UniRule"/>
</dbReference>
<feature type="transmembrane region" description="Helical" evidence="33">
    <location>
        <begin position="13"/>
        <end position="41"/>
    </location>
</feature>
<feature type="domain" description="Human immunodeficiency virus 1 envelope glycoprotein Gp120" evidence="35">
    <location>
        <begin position="145"/>
        <end position="510"/>
    </location>
</feature>
<accession>F5B1P4</accession>
<evidence type="ECO:0000256" key="3">
    <source>
        <dbReference type="ARBA" id="ARBA00004505"/>
    </source>
</evidence>
<keyword evidence="10 32" id="KW-1165">Clathrin-mediated endocytosis of virus by host</keyword>
<evidence type="ECO:0000256" key="26">
    <source>
        <dbReference type="ARBA" id="ARBA00023139"/>
    </source>
</evidence>
<feature type="region of interest" description="MPER; binding to GalCer" evidence="32">
    <location>
        <begin position="662"/>
        <end position="683"/>
    </location>
</feature>
<keyword evidence="7 32" id="KW-1168">Fusion of virus membrane with host membrane</keyword>